<dbReference type="GO" id="GO:0005829">
    <property type="term" value="C:cytosol"/>
    <property type="evidence" value="ECO:0007669"/>
    <property type="project" value="TreeGrafter"/>
</dbReference>
<dbReference type="RefSeq" id="WP_081199831.1">
    <property type="nucleotide sequence ID" value="NZ_FOCZ01000001.1"/>
</dbReference>
<accession>A0A1V9EYP9</accession>
<dbReference type="Pfam" id="PF01381">
    <property type="entry name" value="HTH_3"/>
    <property type="match status" value="1"/>
</dbReference>
<dbReference type="Proteomes" id="UP000192610">
    <property type="component" value="Unassembled WGS sequence"/>
</dbReference>
<comment type="caution">
    <text evidence="3">The sequence shown here is derived from an EMBL/GenBank/DDBJ whole genome shotgun (WGS) entry which is preliminary data.</text>
</comment>
<dbReference type="GO" id="GO:0003677">
    <property type="term" value="F:DNA binding"/>
    <property type="evidence" value="ECO:0007669"/>
    <property type="project" value="UniProtKB-KW"/>
</dbReference>
<protein>
    <recommendedName>
        <fullName evidence="2">HTH cro/C1-type domain-containing protein</fullName>
    </recommendedName>
</protein>
<evidence type="ECO:0000313" key="3">
    <source>
        <dbReference type="EMBL" id="OQP51105.1"/>
    </source>
</evidence>
<dbReference type="InterPro" id="IPR010982">
    <property type="entry name" value="Lambda_DNA-bd_dom_sf"/>
</dbReference>
<dbReference type="PANTHER" id="PTHR46797">
    <property type="entry name" value="HTH-TYPE TRANSCRIPTIONAL REGULATOR"/>
    <property type="match status" value="1"/>
</dbReference>
<evidence type="ECO:0000259" key="2">
    <source>
        <dbReference type="PROSITE" id="PS50943"/>
    </source>
</evidence>
<dbReference type="PANTHER" id="PTHR46797:SF1">
    <property type="entry name" value="METHYLPHOSPHONATE SYNTHASE"/>
    <property type="match status" value="1"/>
</dbReference>
<dbReference type="GO" id="GO:0003700">
    <property type="term" value="F:DNA-binding transcription factor activity"/>
    <property type="evidence" value="ECO:0007669"/>
    <property type="project" value="TreeGrafter"/>
</dbReference>
<dbReference type="SMART" id="SM00530">
    <property type="entry name" value="HTH_XRE"/>
    <property type="match status" value="1"/>
</dbReference>
<keyword evidence="1" id="KW-0238">DNA-binding</keyword>
<dbReference type="PROSITE" id="PS50943">
    <property type="entry name" value="HTH_CROC1"/>
    <property type="match status" value="1"/>
</dbReference>
<dbReference type="InterPro" id="IPR050807">
    <property type="entry name" value="TransReg_Diox_bact_type"/>
</dbReference>
<organism evidence="3 4">
    <name type="scientific">Niastella yeongjuensis</name>
    <dbReference type="NCBI Taxonomy" id="354355"/>
    <lineage>
        <taxon>Bacteria</taxon>
        <taxon>Pseudomonadati</taxon>
        <taxon>Bacteroidota</taxon>
        <taxon>Chitinophagia</taxon>
        <taxon>Chitinophagales</taxon>
        <taxon>Chitinophagaceae</taxon>
        <taxon>Niastella</taxon>
    </lineage>
</organism>
<feature type="domain" description="HTH cro/C1-type" evidence="2">
    <location>
        <begin position="18"/>
        <end position="72"/>
    </location>
</feature>
<gene>
    <name evidence="3" type="ORF">A4H97_04645</name>
</gene>
<evidence type="ECO:0000313" key="4">
    <source>
        <dbReference type="Proteomes" id="UP000192610"/>
    </source>
</evidence>
<dbReference type="CDD" id="cd00093">
    <property type="entry name" value="HTH_XRE"/>
    <property type="match status" value="1"/>
</dbReference>
<proteinExistence type="predicted"/>
<keyword evidence="4" id="KW-1185">Reference proteome</keyword>
<dbReference type="SUPFAM" id="SSF47413">
    <property type="entry name" value="lambda repressor-like DNA-binding domains"/>
    <property type="match status" value="1"/>
</dbReference>
<dbReference type="Gene3D" id="1.10.260.40">
    <property type="entry name" value="lambda repressor-like DNA-binding domains"/>
    <property type="match status" value="1"/>
</dbReference>
<dbReference type="AlphaFoldDB" id="A0A1V9EYP9"/>
<dbReference type="EMBL" id="LVXG01000012">
    <property type="protein sequence ID" value="OQP51105.1"/>
    <property type="molecule type" value="Genomic_DNA"/>
</dbReference>
<dbReference type="InterPro" id="IPR001387">
    <property type="entry name" value="Cro/C1-type_HTH"/>
</dbReference>
<name>A0A1V9EYP9_9BACT</name>
<dbReference type="OrthoDB" id="680346at2"/>
<sequence>MRQRLRNVTYIKAFGENLRAIRKKKNLTMHEVSGNCYMELNSLYRIEKGKVDISISTLKAIANALDIPPAQLLKF</sequence>
<evidence type="ECO:0000256" key="1">
    <source>
        <dbReference type="ARBA" id="ARBA00023125"/>
    </source>
</evidence>
<reference evidence="4" key="1">
    <citation type="submission" date="2016-04" db="EMBL/GenBank/DDBJ databases">
        <authorList>
            <person name="Chen L."/>
            <person name="Zhuang W."/>
            <person name="Wang G."/>
        </authorList>
    </citation>
    <scope>NUCLEOTIDE SEQUENCE [LARGE SCALE GENOMIC DNA]</scope>
    <source>
        <strain evidence="4">17621</strain>
    </source>
</reference>
<dbReference type="STRING" id="354355.SAMN05660816_00002"/>